<reference evidence="2" key="1">
    <citation type="submission" date="2018-05" db="EMBL/GenBank/DDBJ databases">
        <authorList>
            <person name="Lanie J.A."/>
            <person name="Ng W.-L."/>
            <person name="Kazmierczak K.M."/>
            <person name="Andrzejewski T.M."/>
            <person name="Davidsen T.M."/>
            <person name="Wayne K.J."/>
            <person name="Tettelin H."/>
            <person name="Glass J.I."/>
            <person name="Rusch D."/>
            <person name="Podicherti R."/>
            <person name="Tsui H.-C.T."/>
            <person name="Winkler M.E."/>
        </authorList>
    </citation>
    <scope>NUCLEOTIDE SEQUENCE</scope>
</reference>
<feature type="transmembrane region" description="Helical" evidence="1">
    <location>
        <begin position="20"/>
        <end position="40"/>
    </location>
</feature>
<dbReference type="EMBL" id="UINC01231940">
    <property type="protein sequence ID" value="SVE64694.1"/>
    <property type="molecule type" value="Genomic_DNA"/>
</dbReference>
<name>A0A383F719_9ZZZZ</name>
<accession>A0A383F719</accession>
<dbReference type="AlphaFoldDB" id="A0A383F719"/>
<sequence>MKDLLQSFLDRFFFDEETIYFALLLSISIICLLFFGDILLPIL</sequence>
<evidence type="ECO:0000256" key="1">
    <source>
        <dbReference type="SAM" id="Phobius"/>
    </source>
</evidence>
<protein>
    <submittedName>
        <fullName evidence="2">Uncharacterized protein</fullName>
    </submittedName>
</protein>
<organism evidence="2">
    <name type="scientific">marine metagenome</name>
    <dbReference type="NCBI Taxonomy" id="408172"/>
    <lineage>
        <taxon>unclassified sequences</taxon>
        <taxon>metagenomes</taxon>
        <taxon>ecological metagenomes</taxon>
    </lineage>
</organism>
<feature type="non-terminal residue" evidence="2">
    <location>
        <position position="43"/>
    </location>
</feature>
<proteinExistence type="predicted"/>
<gene>
    <name evidence="2" type="ORF">METZ01_LOCUS517548</name>
</gene>
<keyword evidence="1" id="KW-0812">Transmembrane</keyword>
<keyword evidence="1" id="KW-1133">Transmembrane helix</keyword>
<keyword evidence="1" id="KW-0472">Membrane</keyword>
<evidence type="ECO:0000313" key="2">
    <source>
        <dbReference type="EMBL" id="SVE64694.1"/>
    </source>
</evidence>